<proteinExistence type="predicted"/>
<keyword evidence="2" id="KW-1185">Reference proteome</keyword>
<evidence type="ECO:0000313" key="2">
    <source>
        <dbReference type="Proteomes" id="UP000191522"/>
    </source>
</evidence>
<dbReference type="EMBL" id="MDYL01000023">
    <property type="protein sequence ID" value="OQD70457.1"/>
    <property type="molecule type" value="Genomic_DNA"/>
</dbReference>
<reference evidence="2" key="1">
    <citation type="journal article" date="2017" name="Nat. Microbiol.">
        <title>Global analysis of biosynthetic gene clusters reveals vast potential of secondary metabolite production in Penicillium species.</title>
        <authorList>
            <person name="Nielsen J.C."/>
            <person name="Grijseels S."/>
            <person name="Prigent S."/>
            <person name="Ji B."/>
            <person name="Dainat J."/>
            <person name="Nielsen K.F."/>
            <person name="Frisvad J.C."/>
            <person name="Workman M."/>
            <person name="Nielsen J."/>
        </authorList>
    </citation>
    <scope>NUCLEOTIDE SEQUENCE [LARGE SCALE GENOMIC DNA]</scope>
    <source>
        <strain evidence="2">IBT 11843</strain>
    </source>
</reference>
<name>A0A1V6P0W2_PENDC</name>
<organism evidence="1 2">
    <name type="scientific">Penicillium decumbens</name>
    <dbReference type="NCBI Taxonomy" id="69771"/>
    <lineage>
        <taxon>Eukaryota</taxon>
        <taxon>Fungi</taxon>
        <taxon>Dikarya</taxon>
        <taxon>Ascomycota</taxon>
        <taxon>Pezizomycotina</taxon>
        <taxon>Eurotiomycetes</taxon>
        <taxon>Eurotiomycetidae</taxon>
        <taxon>Eurotiales</taxon>
        <taxon>Aspergillaceae</taxon>
        <taxon>Penicillium</taxon>
    </lineage>
</organism>
<dbReference type="OrthoDB" id="76567at2759"/>
<accession>A0A1V6P0W2</accession>
<dbReference type="AlphaFoldDB" id="A0A1V6P0W2"/>
<evidence type="ECO:0000313" key="1">
    <source>
        <dbReference type="EMBL" id="OQD70457.1"/>
    </source>
</evidence>
<dbReference type="Proteomes" id="UP000191522">
    <property type="component" value="Unassembled WGS sequence"/>
</dbReference>
<comment type="caution">
    <text evidence="1">The sequence shown here is derived from an EMBL/GenBank/DDBJ whole genome shotgun (WGS) entry which is preliminary data.</text>
</comment>
<protein>
    <submittedName>
        <fullName evidence="1">Uncharacterized protein</fullName>
    </submittedName>
</protein>
<sequence length="164" mass="18741">MGACQKGPEYKLTLTWRIPMDIDGKLVVPEASFVPECLGEREYPTVIVEVAFSEPDAYLHDKVNFWLRKSNGAVQTVIIIRVKAGDKRKVVLQRWCMNNGAIVMEQETVVEKEYGKTRPPQAEFRVTNDPFVIPFDKVYLRQRTRSARDIRITGEGLEELVGGR</sequence>
<gene>
    <name evidence="1" type="ORF">PENDEC_c023G02017</name>
</gene>